<evidence type="ECO:0000313" key="1">
    <source>
        <dbReference type="EMBL" id="KAF9887296.1"/>
    </source>
</evidence>
<accession>A0AAD4CIX9</accession>
<dbReference type="EMBL" id="VCAU01000063">
    <property type="protein sequence ID" value="KAF9887296.1"/>
    <property type="molecule type" value="Genomic_DNA"/>
</dbReference>
<reference evidence="1" key="1">
    <citation type="journal article" date="2019" name="Beilstein J. Org. Chem.">
        <title>Nanangenines: drimane sesquiterpenoids as the dominant metabolite cohort of a novel Australian fungus, Aspergillus nanangensis.</title>
        <authorList>
            <person name="Lacey H.J."/>
            <person name="Gilchrist C.L.M."/>
            <person name="Crombie A."/>
            <person name="Kalaitzis J.A."/>
            <person name="Vuong D."/>
            <person name="Rutledge P.J."/>
            <person name="Turner P."/>
            <person name="Pitt J.I."/>
            <person name="Lacey E."/>
            <person name="Chooi Y.H."/>
            <person name="Piggott A.M."/>
        </authorList>
    </citation>
    <scope>NUCLEOTIDE SEQUENCE</scope>
    <source>
        <strain evidence="1">MST-FP2251</strain>
    </source>
</reference>
<comment type="caution">
    <text evidence="1">The sequence shown here is derived from an EMBL/GenBank/DDBJ whole genome shotgun (WGS) entry which is preliminary data.</text>
</comment>
<keyword evidence="2" id="KW-1185">Reference proteome</keyword>
<organism evidence="1 2">
    <name type="scientific">Aspergillus nanangensis</name>
    <dbReference type="NCBI Taxonomy" id="2582783"/>
    <lineage>
        <taxon>Eukaryota</taxon>
        <taxon>Fungi</taxon>
        <taxon>Dikarya</taxon>
        <taxon>Ascomycota</taxon>
        <taxon>Pezizomycotina</taxon>
        <taxon>Eurotiomycetes</taxon>
        <taxon>Eurotiomycetidae</taxon>
        <taxon>Eurotiales</taxon>
        <taxon>Aspergillaceae</taxon>
        <taxon>Aspergillus</taxon>
        <taxon>Aspergillus subgen. Circumdati</taxon>
    </lineage>
</organism>
<reference evidence="1" key="2">
    <citation type="submission" date="2020-02" db="EMBL/GenBank/DDBJ databases">
        <authorList>
            <person name="Gilchrist C.L.M."/>
            <person name="Chooi Y.-H."/>
        </authorList>
    </citation>
    <scope>NUCLEOTIDE SEQUENCE</scope>
    <source>
        <strain evidence="1">MST-FP2251</strain>
    </source>
</reference>
<dbReference type="AlphaFoldDB" id="A0AAD4CIX9"/>
<protein>
    <submittedName>
        <fullName evidence="1">Uncharacterized protein</fullName>
    </submittedName>
</protein>
<proteinExistence type="predicted"/>
<dbReference type="Proteomes" id="UP001194746">
    <property type="component" value="Unassembled WGS sequence"/>
</dbReference>
<evidence type="ECO:0000313" key="2">
    <source>
        <dbReference type="Proteomes" id="UP001194746"/>
    </source>
</evidence>
<sequence>MFLSKIMQSNTHRYDIQLCHFLDTYWVWASQYLQNPPGEHSPARSHYLSSVFTSCFQADSLSDGQIWDIVARWQGMKLLRDMYQHPSVSQSYCHSPAIECDETGFPPGRYAEISDLVSQQSDTLELYGDSNTLSRCQKDIFPQFYRALTGHWLLCEAMRLAKICTYPRSSEQNKTWKEIYSFCTSGKSLLEALQILEVYEFTFDYLIRPLQCIDVHNFAEWIEDKDGFLFPEDTPEGSNWIYFLYCLRVSLSPADVIELSIYSYHRRQNSGELGDWGPNQKFRYLRERLVFEPAFHGQVLTNDDRTSPDIDYTVRDLEKAVELSLTALPIKPKRPWQDIWKDYRLNCWTTDARGRVLSWKMSDQMIADRIRAADR</sequence>
<name>A0AAD4CIX9_ASPNN</name>
<gene>
    <name evidence="1" type="ORF">FE257_010291</name>
</gene>